<protein>
    <submittedName>
        <fullName evidence="1">Uncharacterized protein</fullName>
    </submittedName>
</protein>
<gene>
    <name evidence="1" type="ORF">A11S_660</name>
</gene>
<name>M4VWD3_9BACT</name>
<dbReference type="AlphaFoldDB" id="M4VWD3"/>
<reference evidence="1 2" key="1">
    <citation type="journal article" date="2013" name="ISME J.">
        <title>By their genes ye shall know them: genomic signatures of predatory bacteria.</title>
        <authorList>
            <person name="Pasternak Z."/>
            <person name="Pietrokovski S."/>
            <person name="Rotem O."/>
            <person name="Gophna U."/>
            <person name="Lurie-Weinberger M.N."/>
            <person name="Jurkevitch E."/>
        </authorList>
    </citation>
    <scope>NUCLEOTIDE SEQUENCE [LARGE SCALE GENOMIC DNA]</scope>
    <source>
        <strain evidence="1">EPB</strain>
    </source>
</reference>
<evidence type="ECO:0000313" key="1">
    <source>
        <dbReference type="EMBL" id="AGH97484.1"/>
    </source>
</evidence>
<dbReference type="Proteomes" id="UP000011932">
    <property type="component" value="Chromosome"/>
</dbReference>
<dbReference type="STRING" id="349215.A11S_660"/>
<proteinExistence type="predicted"/>
<organism evidence="1 2">
    <name type="scientific">Micavibrio aeruginosavorus EPB</name>
    <dbReference type="NCBI Taxonomy" id="349215"/>
    <lineage>
        <taxon>Bacteria</taxon>
        <taxon>Pseudomonadati</taxon>
        <taxon>Bdellovibrionota</taxon>
        <taxon>Bdellovibrionia</taxon>
        <taxon>Bdellovibrionales</taxon>
        <taxon>Pseudobdellovibrionaceae</taxon>
        <taxon>Micavibrio</taxon>
    </lineage>
</organism>
<dbReference type="InterPro" id="IPR009367">
    <property type="entry name" value="Elm1-like"/>
</dbReference>
<accession>M4VWD3</accession>
<dbReference type="EMBL" id="CP003538">
    <property type="protein sequence ID" value="AGH97484.1"/>
    <property type="molecule type" value="Genomic_DNA"/>
</dbReference>
<dbReference type="HOGENOM" id="CLU_764646_0_0_5"/>
<dbReference type="KEGG" id="man:A11S_660"/>
<sequence length="338" mass="37315">MWAYIGGDDPMRGESRGATGLAQRVAEKLNGRMLYVDEDMLNTSFPNTKSMAKKLEKLMERNGRPDIVIGHTAQQLAHKTDADPTFLIDTILPHIAKDMLPPTTGLNLIVPHHLTPDILAKNGQEFSAHHCNMARPLTAIFLADLANTDDTAGVIADTCLNGDGGTLYFCPSTRTNQMLYSRTTHDLDKILKRRGLTALFNVLAPPLDEVKNGFNPYIGLIDQADHAVLIGESQSIMSEAIVNGRPLHIHWPDSPAMIGAFEHHYQPLADAGYIRYLHHQKPNQTLNCTRLPPIDTSDIIATKIANDFDRSARVRTLRPGMMALQNPCCIKIKEPGAC</sequence>
<evidence type="ECO:0000313" key="2">
    <source>
        <dbReference type="Proteomes" id="UP000011932"/>
    </source>
</evidence>
<dbReference type="Pfam" id="PF06258">
    <property type="entry name" value="Mito_fiss_Elm1"/>
    <property type="match status" value="1"/>
</dbReference>